<evidence type="ECO:0000313" key="3">
    <source>
        <dbReference type="Proteomes" id="UP001054252"/>
    </source>
</evidence>
<comment type="caution">
    <text evidence="2">The sequence shown here is derived from an EMBL/GenBank/DDBJ whole genome shotgun (WGS) entry which is preliminary data.</text>
</comment>
<dbReference type="EMBL" id="BPVZ01000053">
    <property type="protein sequence ID" value="GKV19552.1"/>
    <property type="molecule type" value="Genomic_DNA"/>
</dbReference>
<reference evidence="2 3" key="1">
    <citation type="journal article" date="2021" name="Commun. Biol.">
        <title>The genome of Shorea leprosula (Dipterocarpaceae) highlights the ecological relevance of drought in aseasonal tropical rainforests.</title>
        <authorList>
            <person name="Ng K.K.S."/>
            <person name="Kobayashi M.J."/>
            <person name="Fawcett J.A."/>
            <person name="Hatakeyama M."/>
            <person name="Paape T."/>
            <person name="Ng C.H."/>
            <person name="Ang C.C."/>
            <person name="Tnah L.H."/>
            <person name="Lee C.T."/>
            <person name="Nishiyama T."/>
            <person name="Sese J."/>
            <person name="O'Brien M.J."/>
            <person name="Copetti D."/>
            <person name="Mohd Noor M.I."/>
            <person name="Ong R.C."/>
            <person name="Putra M."/>
            <person name="Sireger I.Z."/>
            <person name="Indrioko S."/>
            <person name="Kosugi Y."/>
            <person name="Izuno A."/>
            <person name="Isagi Y."/>
            <person name="Lee S.L."/>
            <person name="Shimizu K.K."/>
        </authorList>
    </citation>
    <scope>NUCLEOTIDE SEQUENCE [LARGE SCALE GENOMIC DNA]</scope>
    <source>
        <strain evidence="2">214</strain>
    </source>
</reference>
<feature type="region of interest" description="Disordered" evidence="1">
    <location>
        <begin position="1"/>
        <end position="36"/>
    </location>
</feature>
<gene>
    <name evidence="2" type="ORF">SLEP1_g29794</name>
</gene>
<organism evidence="2 3">
    <name type="scientific">Rubroshorea leprosula</name>
    <dbReference type="NCBI Taxonomy" id="152421"/>
    <lineage>
        <taxon>Eukaryota</taxon>
        <taxon>Viridiplantae</taxon>
        <taxon>Streptophyta</taxon>
        <taxon>Embryophyta</taxon>
        <taxon>Tracheophyta</taxon>
        <taxon>Spermatophyta</taxon>
        <taxon>Magnoliopsida</taxon>
        <taxon>eudicotyledons</taxon>
        <taxon>Gunneridae</taxon>
        <taxon>Pentapetalae</taxon>
        <taxon>rosids</taxon>
        <taxon>malvids</taxon>
        <taxon>Malvales</taxon>
        <taxon>Dipterocarpaceae</taxon>
        <taxon>Rubroshorea</taxon>
    </lineage>
</organism>
<accession>A0AAV5K6X4</accession>
<protein>
    <submittedName>
        <fullName evidence="2">Uncharacterized protein</fullName>
    </submittedName>
</protein>
<evidence type="ECO:0000313" key="2">
    <source>
        <dbReference type="EMBL" id="GKV19552.1"/>
    </source>
</evidence>
<evidence type="ECO:0000256" key="1">
    <source>
        <dbReference type="SAM" id="MobiDB-lite"/>
    </source>
</evidence>
<sequence>MHRTSIEGTPGIRNTVQSHEAALPSPSVPRSQNSLSFRAARTPVEVESTRLPDNAVDPNSLLHQLECQAPSESHNGSLGGAVVQQEMLQLSVPGVVVWRRNDPHGIGPNPVPPTLCTACCLRIRGLGPCGCGSRLTLSFGDNAQSKEGTLEASFDFKDRIELCGMCRGEVRSCGRSLAFQDW</sequence>
<proteinExistence type="predicted"/>
<keyword evidence="3" id="KW-1185">Reference proteome</keyword>
<dbReference type="Proteomes" id="UP001054252">
    <property type="component" value="Unassembled WGS sequence"/>
</dbReference>
<dbReference type="AlphaFoldDB" id="A0AAV5K6X4"/>
<name>A0AAV5K6X4_9ROSI</name>